<evidence type="ECO:0000313" key="1">
    <source>
        <dbReference type="EMBL" id="KAI0041645.1"/>
    </source>
</evidence>
<reference evidence="1" key="2">
    <citation type="journal article" date="2022" name="New Phytol.">
        <title>Evolutionary transition to the ectomycorrhizal habit in the genomes of a hyperdiverse lineage of mushroom-forming fungi.</title>
        <authorList>
            <person name="Looney B."/>
            <person name="Miyauchi S."/>
            <person name="Morin E."/>
            <person name="Drula E."/>
            <person name="Courty P.E."/>
            <person name="Kohler A."/>
            <person name="Kuo A."/>
            <person name="LaButti K."/>
            <person name="Pangilinan J."/>
            <person name="Lipzen A."/>
            <person name="Riley R."/>
            <person name="Andreopoulos W."/>
            <person name="He G."/>
            <person name="Johnson J."/>
            <person name="Nolan M."/>
            <person name="Tritt A."/>
            <person name="Barry K.W."/>
            <person name="Grigoriev I.V."/>
            <person name="Nagy L.G."/>
            <person name="Hibbett D."/>
            <person name="Henrissat B."/>
            <person name="Matheny P.B."/>
            <person name="Labbe J."/>
            <person name="Martin F.M."/>
        </authorList>
    </citation>
    <scope>NUCLEOTIDE SEQUENCE</scope>
    <source>
        <strain evidence="1">FP105234-sp</strain>
    </source>
</reference>
<protein>
    <submittedName>
        <fullName evidence="1">Uncharacterized protein</fullName>
    </submittedName>
</protein>
<gene>
    <name evidence="1" type="ORF">FA95DRAFT_1610837</name>
</gene>
<keyword evidence="2" id="KW-1185">Reference proteome</keyword>
<dbReference type="EMBL" id="MU276110">
    <property type="protein sequence ID" value="KAI0041645.1"/>
    <property type="molecule type" value="Genomic_DNA"/>
</dbReference>
<organism evidence="1 2">
    <name type="scientific">Auriscalpium vulgare</name>
    <dbReference type="NCBI Taxonomy" id="40419"/>
    <lineage>
        <taxon>Eukaryota</taxon>
        <taxon>Fungi</taxon>
        <taxon>Dikarya</taxon>
        <taxon>Basidiomycota</taxon>
        <taxon>Agaricomycotina</taxon>
        <taxon>Agaricomycetes</taxon>
        <taxon>Russulales</taxon>
        <taxon>Auriscalpiaceae</taxon>
        <taxon>Auriscalpium</taxon>
    </lineage>
</organism>
<comment type="caution">
    <text evidence="1">The sequence shown here is derived from an EMBL/GenBank/DDBJ whole genome shotgun (WGS) entry which is preliminary data.</text>
</comment>
<evidence type="ECO:0000313" key="2">
    <source>
        <dbReference type="Proteomes" id="UP000814033"/>
    </source>
</evidence>
<reference evidence="1" key="1">
    <citation type="submission" date="2021-02" db="EMBL/GenBank/DDBJ databases">
        <authorList>
            <consortium name="DOE Joint Genome Institute"/>
            <person name="Ahrendt S."/>
            <person name="Looney B.P."/>
            <person name="Miyauchi S."/>
            <person name="Morin E."/>
            <person name="Drula E."/>
            <person name="Courty P.E."/>
            <person name="Chicoki N."/>
            <person name="Fauchery L."/>
            <person name="Kohler A."/>
            <person name="Kuo A."/>
            <person name="Labutti K."/>
            <person name="Pangilinan J."/>
            <person name="Lipzen A."/>
            <person name="Riley R."/>
            <person name="Andreopoulos W."/>
            <person name="He G."/>
            <person name="Johnson J."/>
            <person name="Barry K.W."/>
            <person name="Grigoriev I.V."/>
            <person name="Nagy L."/>
            <person name="Hibbett D."/>
            <person name="Henrissat B."/>
            <person name="Matheny P.B."/>
            <person name="Labbe J."/>
            <person name="Martin F."/>
        </authorList>
    </citation>
    <scope>NUCLEOTIDE SEQUENCE</scope>
    <source>
        <strain evidence="1">FP105234-sp</strain>
    </source>
</reference>
<name>A0ACB8RCF2_9AGAM</name>
<accession>A0ACB8RCF2</accession>
<proteinExistence type="predicted"/>
<dbReference type="Proteomes" id="UP000814033">
    <property type="component" value="Unassembled WGS sequence"/>
</dbReference>
<sequence>MQKEHDFALAAARVAAAATDQGSSTGVVRRPASPSASEPASKRTRQHTPDFSSNMILEDAPAPPSPPRLQIEEEEEEDLYEGLPLYVGQPLLEDARRTSVPPSPPRRRIEENEEDNPCGGLPLNVVQPLPGDARTQASPSPPRPHVEDDDDEDLYGELARPDRASPVPLRASPSIALPLDDIEEDHAEHVNGDAHDNHPRGPPRYEARDAVPDDIPGGPGEPEVMVAHLGDLKNALAFVQGLRDAMLEGSGLSPDVVERLRNPITSPADVADPDLGLALDFFLASTTGSEANYTEMRTGYHRRHPDEPEIMSLYQIKQKVCELSGVSPILTDMCPNTCLAYTGPFCDRESCSYCGISRWHPSKGHGVPARQFLTIPIGPQLQALYRSAESAKNMRHRKERTEEILRELRREDSPGIQVYDDIYHGSDYLAAVDRGDIGPEDIVLMYSIDGAQLYQSKQSDCWISIWVILNLAPELRYKKKHVLPSSFIGGPNKPKHADSYMYVSLHHLAALMKDGLAIWDALVDQVITRNLFFALGTADGPGLCYLNGKVPHHGAKGCRTHCGVKGRHKKDAPHYYIPLLLPDNYTEENCDHGDYDVYNLPVPSANEYMEDLKKLLAARTEAQFKRLRRETGITKPSLFSGLPSNQRLAIPGCFPIDLLHLVALNITELLISLWRGTILCEKPDSKTLWDWMVLVGDTWKKHGAFVASLRCYLPGSFDRPPRNPAEKISSGYKAWEFLMYIFAMGPSVFRGILPKPYYISFCKLVRAVRLLHQRSIAALALAEAHIFVLEFTEEFELMYYQRKATRIHFCRQSIHGLSHVAPGTVLNGPACYYEQWVLERTIGNLGEEIKQPSMPFANLAQRGLRRCQVNALKAMIPDLDPDQPRVPRGAADLGNGYVLLRARDEHPWTLEGAAARVLRDYTTSQSVNGELPADWSPRVYRWARLRLPNGQIARALWKEGQRVQDAIRRARNVLVGHEGTQRIAEVQFYFRDTNNEAVALVSLFSHPDQELLQETSKTLAVCDYNGEESFTIVKVTAIRSVVAMHPMWDKTEFRDNQFSLCEKMGLEVAELGGAADVDEDDE</sequence>